<dbReference type="Proteomes" id="UP000243006">
    <property type="component" value="Unassembled WGS sequence"/>
</dbReference>
<name>A0A1Y3ET77_9BILA</name>
<proteinExistence type="predicted"/>
<protein>
    <submittedName>
        <fullName evidence="2">Uncharacterized protein</fullName>
    </submittedName>
</protein>
<reference evidence="2 3" key="1">
    <citation type="submission" date="2015-04" db="EMBL/GenBank/DDBJ databases">
        <title>Draft genome of the roundworm Trichinella nativa.</title>
        <authorList>
            <person name="Mitreva M."/>
        </authorList>
    </citation>
    <scope>NUCLEOTIDE SEQUENCE [LARGE SCALE GENOMIC DNA]</scope>
    <source>
        <strain evidence="2 3">ISS45</strain>
    </source>
</reference>
<dbReference type="EMBL" id="LVZM01007298">
    <property type="protein sequence ID" value="OUC46278.1"/>
    <property type="molecule type" value="Genomic_DNA"/>
</dbReference>
<evidence type="ECO:0000256" key="1">
    <source>
        <dbReference type="SAM" id="MobiDB-lite"/>
    </source>
</evidence>
<organism evidence="2 3">
    <name type="scientific">Trichinella nativa</name>
    <dbReference type="NCBI Taxonomy" id="6335"/>
    <lineage>
        <taxon>Eukaryota</taxon>
        <taxon>Metazoa</taxon>
        <taxon>Ecdysozoa</taxon>
        <taxon>Nematoda</taxon>
        <taxon>Enoplea</taxon>
        <taxon>Dorylaimia</taxon>
        <taxon>Trichinellida</taxon>
        <taxon>Trichinellidae</taxon>
        <taxon>Trichinella</taxon>
    </lineage>
</organism>
<sequence length="475" mass="53445">MICIEDPSLEMPIWTPLSPPLSDDDSRGSLKPDHLLGELYERLPIDQSILAKFSSSPSPDDDRSVEMPILRIPDKMPKLGGATTTNNNNNRRASPFRGRSAVQVRDKSVTETINSVARFPPPALSISVNSPKSLFELLSSKGRKESSRSYNPSIMGMDMKNYEVFPWNVIQDYALIRLQRPAVSVSRLVVRRRLMSAALLLPLARRLHLLARVPNVMAVNVQRRKSNAKLGLMDLPHTQVGKLVLKNISDRYKRDLNKTNTQRFRTISIMGASTFPESDSFTFTAGLLPTELIDDEPAEQQKDDVDINSEEMKETFFESLFIPVMTSSNLEEDGCQSDDDEDLESATVELQERMAATTQKMPTLRSTPSMDKLLFDNWLEEEKRNCQTKTDFRKMPCSNLPTEVSALPRPITIPSVRTTSSSSIPRQQQQQMMHRAQTLKVLCPGRMRIGNSRLRSLMGRAVPPSRIISTSVING</sequence>
<comment type="caution">
    <text evidence="2">The sequence shown here is derived from an EMBL/GenBank/DDBJ whole genome shotgun (WGS) entry which is preliminary data.</text>
</comment>
<gene>
    <name evidence="2" type="ORF">D917_07845</name>
</gene>
<feature type="region of interest" description="Disordered" evidence="1">
    <location>
        <begin position="74"/>
        <end position="100"/>
    </location>
</feature>
<evidence type="ECO:0000313" key="2">
    <source>
        <dbReference type="EMBL" id="OUC46278.1"/>
    </source>
</evidence>
<dbReference type="AlphaFoldDB" id="A0A1Y3ET77"/>
<feature type="non-terminal residue" evidence="2">
    <location>
        <position position="475"/>
    </location>
</feature>
<accession>A0A1Y3ET77</accession>
<evidence type="ECO:0000313" key="3">
    <source>
        <dbReference type="Proteomes" id="UP000243006"/>
    </source>
</evidence>